<keyword evidence="11" id="KW-1185">Reference proteome</keyword>
<keyword evidence="3 9" id="KW-0813">Transport</keyword>
<keyword evidence="4 9" id="KW-0509">mRNA transport</keyword>
<sequence>MKAVQVCERFSLPELSACICRSVGMACLQQGRLAAALQWLGRCGDAQAMEPAGRELAASIAEHAAAAVDSSAAKSGGELEGTLQDLQFLAAAGMADGDVHQGILALVRSYLCLIKARQQASVEHDSAAAAVLQLLSNRSLPEVGQLPVLLGAVPMLERQELPPLFGIEDTQQLLTHLQAIIARQAKEGQTERGKVMAVQLALARNLARAQIVGHTVVPAV</sequence>
<dbReference type="PANTHER" id="PTHR13373">
    <property type="entry name" value="FROUNT PROTEIN-RELATED"/>
    <property type="match status" value="1"/>
</dbReference>
<dbReference type="GO" id="GO:0006606">
    <property type="term" value="P:protein import into nucleus"/>
    <property type="evidence" value="ECO:0007669"/>
    <property type="project" value="TreeGrafter"/>
</dbReference>
<evidence type="ECO:0000313" key="10">
    <source>
        <dbReference type="EMBL" id="CAK0785354.1"/>
    </source>
</evidence>
<dbReference type="GO" id="GO:0045893">
    <property type="term" value="P:positive regulation of DNA-templated transcription"/>
    <property type="evidence" value="ECO:0007669"/>
    <property type="project" value="TreeGrafter"/>
</dbReference>
<protein>
    <recommendedName>
        <fullName evidence="9">Nuclear pore complex protein Nup85</fullName>
    </recommendedName>
</protein>
<evidence type="ECO:0000256" key="5">
    <source>
        <dbReference type="ARBA" id="ARBA00022927"/>
    </source>
</evidence>
<keyword evidence="7 9" id="KW-0906">Nuclear pore complex</keyword>
<organism evidence="10 11">
    <name type="scientific">Coccomyxa viridis</name>
    <dbReference type="NCBI Taxonomy" id="1274662"/>
    <lineage>
        <taxon>Eukaryota</taxon>
        <taxon>Viridiplantae</taxon>
        <taxon>Chlorophyta</taxon>
        <taxon>core chlorophytes</taxon>
        <taxon>Trebouxiophyceae</taxon>
        <taxon>Trebouxiophyceae incertae sedis</taxon>
        <taxon>Coccomyxaceae</taxon>
        <taxon>Coccomyxa</taxon>
    </lineage>
</organism>
<evidence type="ECO:0000256" key="4">
    <source>
        <dbReference type="ARBA" id="ARBA00022816"/>
    </source>
</evidence>
<proteinExistence type="inferred from homology"/>
<reference evidence="10 11" key="1">
    <citation type="submission" date="2023-10" db="EMBL/GenBank/DDBJ databases">
        <authorList>
            <person name="Maclean D."/>
            <person name="Macfadyen A."/>
        </authorList>
    </citation>
    <scope>NUCLEOTIDE SEQUENCE [LARGE SCALE GENOMIC DNA]</scope>
</reference>
<dbReference type="GO" id="GO:0017056">
    <property type="term" value="F:structural constituent of nuclear pore"/>
    <property type="evidence" value="ECO:0007669"/>
    <property type="project" value="TreeGrafter"/>
</dbReference>
<keyword evidence="9" id="KW-0472">Membrane</keyword>
<comment type="function">
    <text evidence="9">Functions as a component of the nuclear pore complex (NPC).</text>
</comment>
<accession>A0AAV1IDB8</accession>
<keyword evidence="5 9" id="KW-0653">Protein transport</keyword>
<evidence type="ECO:0000256" key="3">
    <source>
        <dbReference type="ARBA" id="ARBA00022448"/>
    </source>
</evidence>
<dbReference type="EMBL" id="CAUYUE010000012">
    <property type="protein sequence ID" value="CAK0785354.1"/>
    <property type="molecule type" value="Genomic_DNA"/>
</dbReference>
<dbReference type="AlphaFoldDB" id="A0AAV1IDB8"/>
<dbReference type="Proteomes" id="UP001314263">
    <property type="component" value="Unassembled WGS sequence"/>
</dbReference>
<dbReference type="PANTHER" id="PTHR13373:SF21">
    <property type="entry name" value="NUCLEAR PORE COMPLEX PROTEIN NUP85"/>
    <property type="match status" value="1"/>
</dbReference>
<evidence type="ECO:0000256" key="1">
    <source>
        <dbReference type="ARBA" id="ARBA00004567"/>
    </source>
</evidence>
<dbReference type="GO" id="GO:0006406">
    <property type="term" value="P:mRNA export from nucleus"/>
    <property type="evidence" value="ECO:0007669"/>
    <property type="project" value="TreeGrafter"/>
</dbReference>
<evidence type="ECO:0000256" key="7">
    <source>
        <dbReference type="ARBA" id="ARBA00023132"/>
    </source>
</evidence>
<name>A0AAV1IDB8_9CHLO</name>
<evidence type="ECO:0000256" key="9">
    <source>
        <dbReference type="RuleBase" id="RU365073"/>
    </source>
</evidence>
<comment type="similarity">
    <text evidence="2 9">Belongs to the nucleoporin Nup85 family.</text>
</comment>
<evidence type="ECO:0000313" key="11">
    <source>
        <dbReference type="Proteomes" id="UP001314263"/>
    </source>
</evidence>
<dbReference type="GO" id="GO:0031080">
    <property type="term" value="C:nuclear pore outer ring"/>
    <property type="evidence" value="ECO:0007669"/>
    <property type="project" value="TreeGrafter"/>
</dbReference>
<evidence type="ECO:0000256" key="2">
    <source>
        <dbReference type="ARBA" id="ARBA00005573"/>
    </source>
</evidence>
<evidence type="ECO:0000256" key="6">
    <source>
        <dbReference type="ARBA" id="ARBA00023010"/>
    </source>
</evidence>
<comment type="caution">
    <text evidence="10">The sequence shown here is derived from an EMBL/GenBank/DDBJ whole genome shotgun (WGS) entry which is preliminary data.</text>
</comment>
<keyword evidence="8 9" id="KW-0539">Nucleus</keyword>
<comment type="subunit">
    <text evidence="9">Component of the nuclear pore complex (NPC).</text>
</comment>
<evidence type="ECO:0000256" key="8">
    <source>
        <dbReference type="ARBA" id="ARBA00023242"/>
    </source>
</evidence>
<keyword evidence="6 9" id="KW-0811">Translocation</keyword>
<dbReference type="InterPro" id="IPR011502">
    <property type="entry name" value="Nucleoporin_Nup85"/>
</dbReference>
<gene>
    <name evidence="10" type="ORF">CVIRNUC_008561</name>
</gene>
<comment type="subcellular location">
    <subcellularLocation>
        <location evidence="1 9">Nucleus</location>
        <location evidence="1 9">Nuclear pore complex</location>
    </subcellularLocation>
</comment>
<dbReference type="GO" id="GO:0031965">
    <property type="term" value="C:nuclear membrane"/>
    <property type="evidence" value="ECO:0007669"/>
    <property type="project" value="UniProtKB-UniRule"/>
</dbReference>
<dbReference type="Pfam" id="PF07575">
    <property type="entry name" value="Nucleopor_Nup85"/>
    <property type="match status" value="1"/>
</dbReference>